<gene>
    <name evidence="11" type="ORF">GRI99_16705</name>
</gene>
<evidence type="ECO:0000313" key="11">
    <source>
        <dbReference type="EMBL" id="MXO73271.1"/>
    </source>
</evidence>
<evidence type="ECO:0000256" key="5">
    <source>
        <dbReference type="ARBA" id="ARBA00022729"/>
    </source>
</evidence>
<dbReference type="RefSeq" id="WP_160773198.1">
    <property type="nucleotide sequence ID" value="NZ_WTYV01000008.1"/>
</dbReference>
<dbReference type="Gene3D" id="2.20.200.10">
    <property type="entry name" value="Outer membrane efflux proteins (OEP)"/>
    <property type="match status" value="1"/>
</dbReference>
<dbReference type="InterPro" id="IPR003423">
    <property type="entry name" value="OMP_efflux"/>
</dbReference>
<comment type="caution">
    <text evidence="11">The sequence shown here is derived from an EMBL/GenBank/DDBJ whole genome shotgun (WGS) entry which is preliminary data.</text>
</comment>
<dbReference type="GO" id="GO:0005886">
    <property type="term" value="C:plasma membrane"/>
    <property type="evidence" value="ECO:0007669"/>
    <property type="project" value="UniProtKB-SubCell"/>
</dbReference>
<keyword evidence="7 9" id="KW-0564">Palmitate</keyword>
<accession>A0A844Z2Q7</accession>
<dbReference type="Proteomes" id="UP000466966">
    <property type="component" value="Unassembled WGS sequence"/>
</dbReference>
<dbReference type="NCBIfam" id="TIGR01845">
    <property type="entry name" value="outer_NodT"/>
    <property type="match status" value="1"/>
</dbReference>
<keyword evidence="8 9" id="KW-0449">Lipoprotein</keyword>
<keyword evidence="5 9" id="KW-0732">Signal</keyword>
<evidence type="ECO:0000313" key="12">
    <source>
        <dbReference type="Proteomes" id="UP000466966"/>
    </source>
</evidence>
<evidence type="ECO:0000256" key="9">
    <source>
        <dbReference type="RuleBase" id="RU362097"/>
    </source>
</evidence>
<evidence type="ECO:0000256" key="1">
    <source>
        <dbReference type="ARBA" id="ARBA00004370"/>
    </source>
</evidence>
<dbReference type="OrthoDB" id="7181739at2"/>
<dbReference type="EMBL" id="WTYV01000008">
    <property type="protein sequence ID" value="MXO73271.1"/>
    <property type="molecule type" value="Genomic_DNA"/>
</dbReference>
<comment type="similarity">
    <text evidence="2 9">Belongs to the outer membrane factor (OMF) (TC 1.B.17) family.</text>
</comment>
<evidence type="ECO:0000256" key="8">
    <source>
        <dbReference type="ARBA" id="ARBA00023288"/>
    </source>
</evidence>
<feature type="signal peptide" evidence="9">
    <location>
        <begin position="1"/>
        <end position="22"/>
    </location>
</feature>
<evidence type="ECO:0000256" key="10">
    <source>
        <dbReference type="SAM" id="Coils"/>
    </source>
</evidence>
<dbReference type="Pfam" id="PF02321">
    <property type="entry name" value="OEP"/>
    <property type="match status" value="2"/>
</dbReference>
<dbReference type="PROSITE" id="PS51257">
    <property type="entry name" value="PROKAR_LIPOPROTEIN"/>
    <property type="match status" value="1"/>
</dbReference>
<dbReference type="SUPFAM" id="SSF56954">
    <property type="entry name" value="Outer membrane efflux proteins (OEP)"/>
    <property type="match status" value="1"/>
</dbReference>
<evidence type="ECO:0000256" key="3">
    <source>
        <dbReference type="ARBA" id="ARBA00022452"/>
    </source>
</evidence>
<evidence type="ECO:0000256" key="2">
    <source>
        <dbReference type="ARBA" id="ARBA00007613"/>
    </source>
</evidence>
<evidence type="ECO:0000256" key="7">
    <source>
        <dbReference type="ARBA" id="ARBA00023139"/>
    </source>
</evidence>
<keyword evidence="6 9" id="KW-0472">Membrane</keyword>
<dbReference type="GO" id="GO:0015562">
    <property type="term" value="F:efflux transmembrane transporter activity"/>
    <property type="evidence" value="ECO:0007669"/>
    <property type="project" value="InterPro"/>
</dbReference>
<reference evidence="11 12" key="1">
    <citation type="submission" date="2019-12" db="EMBL/GenBank/DDBJ databases">
        <title>Genomic-based taxomic classification of the family Erythrobacteraceae.</title>
        <authorList>
            <person name="Xu L."/>
        </authorList>
    </citation>
    <scope>NUCLEOTIDE SEQUENCE [LARGE SCALE GENOMIC DNA]</scope>
    <source>
        <strain evidence="11 12">M0322</strain>
    </source>
</reference>
<keyword evidence="10" id="KW-0175">Coiled coil</keyword>
<dbReference type="Gene3D" id="1.20.1600.10">
    <property type="entry name" value="Outer membrane efflux proteins (OEP)"/>
    <property type="match status" value="1"/>
</dbReference>
<dbReference type="AlphaFoldDB" id="A0A844Z2Q7"/>
<comment type="subcellular location">
    <subcellularLocation>
        <location evidence="9">Cell membrane</location>
        <topology evidence="9">Lipid-anchor</topology>
    </subcellularLocation>
    <subcellularLocation>
        <location evidence="1">Membrane</location>
    </subcellularLocation>
</comment>
<name>A0A844Z2Q7_9SPHN</name>
<evidence type="ECO:0000256" key="4">
    <source>
        <dbReference type="ARBA" id="ARBA00022692"/>
    </source>
</evidence>
<proteinExistence type="inferred from homology"/>
<dbReference type="PANTHER" id="PTHR30203">
    <property type="entry name" value="OUTER MEMBRANE CATION EFFLUX PROTEIN"/>
    <property type="match status" value="1"/>
</dbReference>
<keyword evidence="3 9" id="KW-1134">Transmembrane beta strand</keyword>
<evidence type="ECO:0000256" key="6">
    <source>
        <dbReference type="ARBA" id="ARBA00023136"/>
    </source>
</evidence>
<keyword evidence="12" id="KW-1185">Reference proteome</keyword>
<keyword evidence="4 9" id="KW-0812">Transmembrane</keyword>
<feature type="chain" id="PRO_5033106280" evidence="9">
    <location>
        <begin position="23"/>
        <end position="480"/>
    </location>
</feature>
<sequence length="480" mass="50192">MRIRSQNWLAAGLAAMALSACASVPDLGAAPQLRAPESLAADQALAAAPAAFPDDRWWTRWQDPQLDALVAEALAGSPDVALATARLAQAQAMVGQARAAGEPQVDLEASVGGVRPSLNQGFPRGFLPENVRSQGYLGLNFAFDPDLWGRQRAQLAAATSGARAAEVDAAQARLLLASSVVRTYADLMGAFARRDRALETIANAEADLGVARERNARGLDSAMPLRAAEEALDRAEGSLALADEEIALARNMLAALVGQGPDRGLAIARPQMADPFALALPQNLPADLVGRRPDLVAARLRAEAAAARIGVARADFYPSVNLAAVIGLQAVPLDLLFRQSSLTTQFGPALRLPIFEGGAIAARYEGARAQYDEAVAAYDAALLTAVRQVADAAAQKRAIATQLAEATEAYNAARAQLALARQRTDAGLADSRAVLSEQRDVIAAERSVAALVARDRQADVALAVALGGGFDEMTTDEGSQ</sequence>
<dbReference type="PANTHER" id="PTHR30203:SF20">
    <property type="entry name" value="MULTIDRUG RESISTANCE OUTER MEMBRANE PROTEIN MDTP-RELATED"/>
    <property type="match status" value="1"/>
</dbReference>
<dbReference type="InterPro" id="IPR010131">
    <property type="entry name" value="MdtP/NodT-like"/>
</dbReference>
<feature type="coiled-coil region" evidence="10">
    <location>
        <begin position="194"/>
        <end position="252"/>
    </location>
</feature>
<organism evidence="11 12">
    <name type="scientific">Alteraurantiacibacter buctensis</name>
    <dbReference type="NCBI Taxonomy" id="1503981"/>
    <lineage>
        <taxon>Bacteria</taxon>
        <taxon>Pseudomonadati</taxon>
        <taxon>Pseudomonadota</taxon>
        <taxon>Alphaproteobacteria</taxon>
        <taxon>Sphingomonadales</taxon>
        <taxon>Erythrobacteraceae</taxon>
        <taxon>Alteraurantiacibacter</taxon>
    </lineage>
</organism>
<protein>
    <submittedName>
        <fullName evidence="11">Efflux transporter outer membrane subunit</fullName>
    </submittedName>
</protein>